<evidence type="ECO:0000313" key="1">
    <source>
        <dbReference type="EMBL" id="TDS11892.1"/>
    </source>
</evidence>
<sequence>MVTQAVRKETDNARILAPSQAHARYRHVYVGIYFLCLRTKGFDNGMFLLRPNRAAVDYRDLFVG</sequence>
<dbReference type="EMBL" id="SNZV01000007">
    <property type="protein sequence ID" value="TDS11892.1"/>
    <property type="molecule type" value="Genomic_DNA"/>
</dbReference>
<comment type="caution">
    <text evidence="1">The sequence shown here is derived from an EMBL/GenBank/DDBJ whole genome shotgun (WGS) entry which is preliminary data.</text>
</comment>
<proteinExistence type="predicted"/>
<reference evidence="1 2" key="1">
    <citation type="submission" date="2019-03" db="EMBL/GenBank/DDBJ databases">
        <title>Genomic Encyclopedia of Type Strains, Phase III (KMG-III): the genomes of soil and plant-associated and newly described type strains.</title>
        <authorList>
            <person name="Whitman W."/>
        </authorList>
    </citation>
    <scope>NUCLEOTIDE SEQUENCE [LARGE SCALE GENOMIC DNA]</scope>
    <source>
        <strain evidence="1 2">CGMCC 1.12801</strain>
    </source>
</reference>
<gene>
    <name evidence="1" type="ORF">B0I21_107244</name>
</gene>
<accession>A0A4R7CVP3</accession>
<organism evidence="1 2">
    <name type="scientific">Sphingobacterium paludis</name>
    <dbReference type="NCBI Taxonomy" id="1476465"/>
    <lineage>
        <taxon>Bacteria</taxon>
        <taxon>Pseudomonadati</taxon>
        <taxon>Bacteroidota</taxon>
        <taxon>Sphingobacteriia</taxon>
        <taxon>Sphingobacteriales</taxon>
        <taxon>Sphingobacteriaceae</taxon>
        <taxon>Sphingobacterium</taxon>
    </lineage>
</organism>
<evidence type="ECO:0000313" key="2">
    <source>
        <dbReference type="Proteomes" id="UP000294752"/>
    </source>
</evidence>
<name>A0A4R7CVP3_9SPHI</name>
<dbReference type="AlphaFoldDB" id="A0A4R7CVP3"/>
<protein>
    <submittedName>
        <fullName evidence="1">Uncharacterized protein</fullName>
    </submittedName>
</protein>
<dbReference type="Proteomes" id="UP000294752">
    <property type="component" value="Unassembled WGS sequence"/>
</dbReference>
<keyword evidence="2" id="KW-1185">Reference proteome</keyword>